<reference evidence="2" key="2">
    <citation type="submission" date="2020-11" db="EMBL/GenBank/DDBJ databases">
        <authorList>
            <person name="McCartney M.A."/>
            <person name="Auch B."/>
            <person name="Kono T."/>
            <person name="Mallez S."/>
            <person name="Becker A."/>
            <person name="Gohl D.M."/>
            <person name="Silverstein K.A.T."/>
            <person name="Koren S."/>
            <person name="Bechman K.B."/>
            <person name="Herman A."/>
            <person name="Abrahante J.E."/>
            <person name="Garbe J."/>
        </authorList>
    </citation>
    <scope>NUCLEOTIDE SEQUENCE</scope>
    <source>
        <strain evidence="2">Duluth1</strain>
        <tissue evidence="2">Whole animal</tissue>
    </source>
</reference>
<name>A0A9D4RPM2_DREPO</name>
<gene>
    <name evidence="2" type="ORF">DPMN_000586</name>
</gene>
<reference evidence="2" key="1">
    <citation type="journal article" date="2019" name="bioRxiv">
        <title>The Genome of the Zebra Mussel, Dreissena polymorpha: A Resource for Invasive Species Research.</title>
        <authorList>
            <person name="McCartney M.A."/>
            <person name="Auch B."/>
            <person name="Kono T."/>
            <person name="Mallez S."/>
            <person name="Zhang Y."/>
            <person name="Obille A."/>
            <person name="Becker A."/>
            <person name="Abrahante J.E."/>
            <person name="Garbe J."/>
            <person name="Badalamenti J.P."/>
            <person name="Herman A."/>
            <person name="Mangelson H."/>
            <person name="Liachko I."/>
            <person name="Sullivan S."/>
            <person name="Sone E.D."/>
            <person name="Koren S."/>
            <person name="Silverstein K.A.T."/>
            <person name="Beckman K.B."/>
            <person name="Gohl D.M."/>
        </authorList>
    </citation>
    <scope>NUCLEOTIDE SEQUENCE</scope>
    <source>
        <strain evidence="2">Duluth1</strain>
        <tissue evidence="2">Whole animal</tissue>
    </source>
</reference>
<organism evidence="2 3">
    <name type="scientific">Dreissena polymorpha</name>
    <name type="common">Zebra mussel</name>
    <name type="synonym">Mytilus polymorpha</name>
    <dbReference type="NCBI Taxonomy" id="45954"/>
    <lineage>
        <taxon>Eukaryota</taxon>
        <taxon>Metazoa</taxon>
        <taxon>Spiralia</taxon>
        <taxon>Lophotrochozoa</taxon>
        <taxon>Mollusca</taxon>
        <taxon>Bivalvia</taxon>
        <taxon>Autobranchia</taxon>
        <taxon>Heteroconchia</taxon>
        <taxon>Euheterodonta</taxon>
        <taxon>Imparidentia</taxon>
        <taxon>Neoheterodontei</taxon>
        <taxon>Myida</taxon>
        <taxon>Dreissenoidea</taxon>
        <taxon>Dreissenidae</taxon>
        <taxon>Dreissena</taxon>
    </lineage>
</organism>
<dbReference type="EMBL" id="JAIWYP010000001">
    <property type="protein sequence ID" value="KAH3876736.1"/>
    <property type="molecule type" value="Genomic_DNA"/>
</dbReference>
<feature type="region of interest" description="Disordered" evidence="1">
    <location>
        <begin position="1"/>
        <end position="29"/>
    </location>
</feature>
<evidence type="ECO:0000313" key="2">
    <source>
        <dbReference type="EMBL" id="KAH3876736.1"/>
    </source>
</evidence>
<protein>
    <submittedName>
        <fullName evidence="2">Uncharacterized protein</fullName>
    </submittedName>
</protein>
<evidence type="ECO:0000313" key="3">
    <source>
        <dbReference type="Proteomes" id="UP000828390"/>
    </source>
</evidence>
<accession>A0A9D4RPM2</accession>
<comment type="caution">
    <text evidence="2">The sequence shown here is derived from an EMBL/GenBank/DDBJ whole genome shotgun (WGS) entry which is preliminary data.</text>
</comment>
<evidence type="ECO:0000256" key="1">
    <source>
        <dbReference type="SAM" id="MobiDB-lite"/>
    </source>
</evidence>
<dbReference type="AlphaFoldDB" id="A0A9D4RPM2"/>
<dbReference type="Proteomes" id="UP000828390">
    <property type="component" value="Unassembled WGS sequence"/>
</dbReference>
<feature type="compositionally biased region" description="Polar residues" evidence="1">
    <location>
        <begin position="1"/>
        <end position="10"/>
    </location>
</feature>
<keyword evidence="3" id="KW-1185">Reference proteome</keyword>
<proteinExistence type="predicted"/>
<sequence>MSTTRHSQPWVNKRAKNLSKRKQKTYNRARHTRVSTDMDEYKRLQKEQNYDCRKASHAYVSDMVTENPKKLYSFVKGKRMDGSEIYPLHADGMTLVKKPQS</sequence>
<feature type="compositionally biased region" description="Basic residues" evidence="1">
    <location>
        <begin position="13"/>
        <end position="29"/>
    </location>
</feature>